<dbReference type="EMBL" id="LVWA01000012">
    <property type="protein sequence ID" value="OKL38799.1"/>
    <property type="molecule type" value="Genomic_DNA"/>
</dbReference>
<evidence type="ECO:0000313" key="9">
    <source>
        <dbReference type="Proteomes" id="UP000186551"/>
    </source>
</evidence>
<dbReference type="PANTHER" id="PTHR30250:SF10">
    <property type="entry name" value="LIPOPOLYSACCHARIDE BIOSYNTHESIS PROTEIN WZXC"/>
    <property type="match status" value="1"/>
</dbReference>
<evidence type="ECO:0000256" key="1">
    <source>
        <dbReference type="ARBA" id="ARBA00004651"/>
    </source>
</evidence>
<feature type="transmembrane region" description="Helical" evidence="7">
    <location>
        <begin position="289"/>
        <end position="312"/>
    </location>
</feature>
<accession>A0A1Q5P986</accession>
<dbReference type="Pfam" id="PF13440">
    <property type="entry name" value="Polysacc_synt_3"/>
    <property type="match status" value="1"/>
</dbReference>
<dbReference type="CDD" id="cd13127">
    <property type="entry name" value="MATE_tuaB_like"/>
    <property type="match status" value="1"/>
</dbReference>
<feature type="transmembrane region" description="Helical" evidence="7">
    <location>
        <begin position="153"/>
        <end position="172"/>
    </location>
</feature>
<keyword evidence="6 7" id="KW-0472">Membrane</keyword>
<feature type="transmembrane region" description="Helical" evidence="7">
    <location>
        <begin position="121"/>
        <end position="141"/>
    </location>
</feature>
<dbReference type="InterPro" id="IPR050833">
    <property type="entry name" value="Poly_Biosynth_Transport"/>
</dbReference>
<dbReference type="Proteomes" id="UP000186551">
    <property type="component" value="Unassembled WGS sequence"/>
</dbReference>
<evidence type="ECO:0000313" key="8">
    <source>
        <dbReference type="EMBL" id="OKL38799.1"/>
    </source>
</evidence>
<feature type="transmembrane region" description="Helical" evidence="7">
    <location>
        <begin position="42"/>
        <end position="60"/>
    </location>
</feature>
<evidence type="ECO:0000256" key="2">
    <source>
        <dbReference type="ARBA" id="ARBA00007430"/>
    </source>
</evidence>
<dbReference type="AlphaFoldDB" id="A0A1Q5P986"/>
<dbReference type="OrthoDB" id="9770347at2"/>
<dbReference type="STRING" id="1797110.A3841_06610"/>
<keyword evidence="4 7" id="KW-0812">Transmembrane</keyword>
<comment type="caution">
    <text evidence="8">The sequence shown here is derived from an EMBL/GenBank/DDBJ whole genome shotgun (WGS) entry which is preliminary data.</text>
</comment>
<reference evidence="8 9" key="1">
    <citation type="submission" date="2016-03" db="EMBL/GenBank/DDBJ databases">
        <title>Genome sequence of Pontibacter sp. nov., of the family cytophagaceae, isolated from marine sediment of the Yellow Sea, China.</title>
        <authorList>
            <person name="Zhang G."/>
            <person name="Zhang R."/>
        </authorList>
    </citation>
    <scope>NUCLEOTIDE SEQUENCE [LARGE SCALE GENOMIC DNA]</scope>
    <source>
        <strain evidence="8 9">S10-8</strain>
    </source>
</reference>
<comment type="subcellular location">
    <subcellularLocation>
        <location evidence="1">Cell membrane</location>
        <topology evidence="1">Multi-pass membrane protein</topology>
    </subcellularLocation>
</comment>
<keyword evidence="9" id="KW-1185">Reference proteome</keyword>
<dbReference type="RefSeq" id="WP_073854926.1">
    <property type="nucleotide sequence ID" value="NZ_LVWA01000012.1"/>
</dbReference>
<dbReference type="GO" id="GO:0005886">
    <property type="term" value="C:plasma membrane"/>
    <property type="evidence" value="ECO:0007669"/>
    <property type="project" value="UniProtKB-SubCell"/>
</dbReference>
<dbReference type="PANTHER" id="PTHR30250">
    <property type="entry name" value="PST FAMILY PREDICTED COLANIC ACID TRANSPORTER"/>
    <property type="match status" value="1"/>
</dbReference>
<organism evidence="8 9">
    <name type="scientific">Pontibacter flavimaris</name>
    <dbReference type="NCBI Taxonomy" id="1797110"/>
    <lineage>
        <taxon>Bacteria</taxon>
        <taxon>Pseudomonadati</taxon>
        <taxon>Bacteroidota</taxon>
        <taxon>Cytophagia</taxon>
        <taxon>Cytophagales</taxon>
        <taxon>Hymenobacteraceae</taxon>
        <taxon>Pontibacter</taxon>
    </lineage>
</organism>
<feature type="transmembrane region" description="Helical" evidence="7">
    <location>
        <begin position="332"/>
        <end position="352"/>
    </location>
</feature>
<name>A0A1Q5P986_9BACT</name>
<feature type="transmembrane region" description="Helical" evidence="7">
    <location>
        <begin position="81"/>
        <end position="101"/>
    </location>
</feature>
<evidence type="ECO:0000256" key="3">
    <source>
        <dbReference type="ARBA" id="ARBA00022475"/>
    </source>
</evidence>
<feature type="transmembrane region" description="Helical" evidence="7">
    <location>
        <begin position="451"/>
        <end position="472"/>
    </location>
</feature>
<feature type="transmembrane region" description="Helical" evidence="7">
    <location>
        <begin position="419"/>
        <end position="439"/>
    </location>
</feature>
<gene>
    <name evidence="8" type="ORF">A3841_06610</name>
</gene>
<evidence type="ECO:0000256" key="5">
    <source>
        <dbReference type="ARBA" id="ARBA00022989"/>
    </source>
</evidence>
<proteinExistence type="inferred from homology"/>
<protein>
    <recommendedName>
        <fullName evidence="10">Lipopolysaccharide biosynthesis protein</fullName>
    </recommendedName>
</protein>
<sequence length="515" mass="56196">MSKNLASKAVSGLKWGTVSTIANAIMQIGYTSAMARLLAPETFGLVAIAGVIIRFGSYFAHLGLSQAIIQKEELTADNIRAAFTSSTLLGLLFMLLVWALAPMAALFFDNGTFESEAVIPIVRAMSLAFLIAGLSATATSLTERNMRFKELSIVETLSYVISYLGVGVLLAFLGYGVWSLVIATLTQATLVAVGAYFITRHNVLPLFKWESYKPLFSYGSKMSIISFLEFLSQDMATILIGKTLGPYSLGIYDRAHRLVNLPMYMLTRTISRVIFPSFSKLQAETEKLASAYISSTTLLATIIIPTCLGLLAAAPEVVYLLLGDQWGESIPVLQVLCLAIPLSFITMFAGIVCDAKAVLNIKIVLTLVFIAVITGFFFVFRQYGLVGFAFAILAGELVRTLFYQTVLNRILKLSYLKQLQAYIPGVVNGAIIGSVIYVLSTMLRSVGLSHILILGIQISTGAILFLVLTLFFPQKTLKSQINMFLSKLGVEENPTSYYGRMISKYKKTVANSTEG</sequence>
<comment type="similarity">
    <text evidence="2">Belongs to the polysaccharide synthase family.</text>
</comment>
<feature type="transmembrane region" description="Helical" evidence="7">
    <location>
        <begin position="386"/>
        <end position="407"/>
    </location>
</feature>
<evidence type="ECO:0000256" key="4">
    <source>
        <dbReference type="ARBA" id="ARBA00022692"/>
    </source>
</evidence>
<evidence type="ECO:0000256" key="7">
    <source>
        <dbReference type="SAM" id="Phobius"/>
    </source>
</evidence>
<feature type="transmembrane region" description="Helical" evidence="7">
    <location>
        <begin position="178"/>
        <end position="198"/>
    </location>
</feature>
<feature type="transmembrane region" description="Helical" evidence="7">
    <location>
        <begin position="359"/>
        <end position="380"/>
    </location>
</feature>
<keyword evidence="5 7" id="KW-1133">Transmembrane helix</keyword>
<evidence type="ECO:0000256" key="6">
    <source>
        <dbReference type="ARBA" id="ARBA00023136"/>
    </source>
</evidence>
<keyword evidence="3" id="KW-1003">Cell membrane</keyword>
<evidence type="ECO:0008006" key="10">
    <source>
        <dbReference type="Google" id="ProtNLM"/>
    </source>
</evidence>